<gene>
    <name evidence="4" type="ORF">CDV56_103083</name>
</gene>
<protein>
    <recommendedName>
        <fullName evidence="3">DUF7702 domain-containing protein</fullName>
    </recommendedName>
</protein>
<dbReference type="PROSITE" id="PS51257">
    <property type="entry name" value="PROKAR_LIPOPROTEIN"/>
    <property type="match status" value="1"/>
</dbReference>
<feature type="compositionally biased region" description="Basic residues" evidence="1">
    <location>
        <begin position="265"/>
        <end position="275"/>
    </location>
</feature>
<feature type="transmembrane region" description="Helical" evidence="2">
    <location>
        <begin position="214"/>
        <end position="237"/>
    </location>
</feature>
<evidence type="ECO:0000313" key="4">
    <source>
        <dbReference type="EMBL" id="RHZ59787.1"/>
    </source>
</evidence>
<feature type="transmembrane region" description="Helical" evidence="2">
    <location>
        <begin position="181"/>
        <end position="202"/>
    </location>
</feature>
<feature type="transmembrane region" description="Helical" evidence="2">
    <location>
        <begin position="110"/>
        <end position="127"/>
    </location>
</feature>
<keyword evidence="2" id="KW-0812">Transmembrane</keyword>
<dbReference type="AlphaFoldDB" id="A0A397H9W1"/>
<dbReference type="STRING" id="41047.A0A397H9W1"/>
<keyword evidence="2" id="KW-1133">Transmembrane helix</keyword>
<proteinExistence type="predicted"/>
<feature type="transmembrane region" description="Helical" evidence="2">
    <location>
        <begin position="147"/>
        <end position="169"/>
    </location>
</feature>
<dbReference type="VEuPathDB" id="FungiDB:CDV56_103083"/>
<reference evidence="4" key="1">
    <citation type="submission" date="2018-08" db="EMBL/GenBank/DDBJ databases">
        <title>Draft genome sequence of azole-resistant Aspergillus thermomutatus (Neosartorya pseudofischeri) strain HMR AF 39, isolated from a human nasal aspirate.</title>
        <authorList>
            <person name="Parent-Michaud M."/>
            <person name="Dufresne P.J."/>
            <person name="Fournier E."/>
            <person name="Martineau C."/>
            <person name="Moreira S."/>
            <person name="Perkins V."/>
            <person name="De Repentigny L."/>
            <person name="Dufresne S.F."/>
        </authorList>
    </citation>
    <scope>NUCLEOTIDE SEQUENCE [LARGE SCALE GENOMIC DNA]</scope>
    <source>
        <strain evidence="4">HMR AF 39</strain>
    </source>
</reference>
<keyword evidence="5" id="KW-1185">Reference proteome</keyword>
<dbReference type="InterPro" id="IPR056119">
    <property type="entry name" value="DUF7702"/>
</dbReference>
<keyword evidence="2" id="KW-0472">Membrane</keyword>
<feature type="compositionally biased region" description="Basic and acidic residues" evidence="1">
    <location>
        <begin position="254"/>
        <end position="264"/>
    </location>
</feature>
<feature type="region of interest" description="Disordered" evidence="1">
    <location>
        <begin position="253"/>
        <end position="282"/>
    </location>
</feature>
<comment type="caution">
    <text evidence="4">The sequence shown here is derived from an EMBL/GenBank/DDBJ whole genome shotgun (WGS) entry which is preliminary data.</text>
</comment>
<feature type="transmembrane region" description="Helical" evidence="2">
    <location>
        <begin position="39"/>
        <end position="61"/>
    </location>
</feature>
<dbReference type="OrthoDB" id="2560628at2759"/>
<dbReference type="EMBL" id="NKHU02000057">
    <property type="protein sequence ID" value="RHZ59787.1"/>
    <property type="molecule type" value="Genomic_DNA"/>
</dbReference>
<accession>A0A397H9W1</accession>
<dbReference type="PANTHER" id="PTHR42109:SF2">
    <property type="entry name" value="INTEGRAL MEMBRANE PROTEIN"/>
    <property type="match status" value="1"/>
</dbReference>
<dbReference type="Pfam" id="PF24800">
    <property type="entry name" value="DUF7702"/>
    <property type="match status" value="1"/>
</dbReference>
<evidence type="ECO:0000256" key="2">
    <source>
        <dbReference type="SAM" id="Phobius"/>
    </source>
</evidence>
<feature type="transmembrane region" description="Helical" evidence="2">
    <location>
        <begin position="73"/>
        <end position="98"/>
    </location>
</feature>
<evidence type="ECO:0000259" key="3">
    <source>
        <dbReference type="Pfam" id="PF24800"/>
    </source>
</evidence>
<dbReference type="Proteomes" id="UP000215305">
    <property type="component" value="Unassembled WGS sequence"/>
</dbReference>
<dbReference type="RefSeq" id="XP_026615861.1">
    <property type="nucleotide sequence ID" value="XM_026756702.1"/>
</dbReference>
<dbReference type="GeneID" id="38125057"/>
<sequence length="299" mass="32531">MSTNTNRVVSIVELAVYIPALIPAVIACKRHEFGRSSGWHFTLTLCLVRIAGSTCQLILYSNNSVGLLKATLILEYIGLAPLLLATLGMLSRFVVWVNTSSAAPKISIRYFRLVQLAVVIGAVLGIIGAGKTQAQTNSPSIWSEVAVIFYVAAGAALVLIFLLTIPYFASVPESERPLAPAIGVALPLDLVRLTYQVLVVFVHRGPFSRTAPSVGVRVGMALVEEFVVVAIFLLLGFRLDRLDKGQQGPILSRLWKDPPGDRSRSNRKQCRRRHGGGVQYEPAFDLEDAHTLQDAGLRS</sequence>
<name>A0A397H9W1_ASPTH</name>
<evidence type="ECO:0000313" key="5">
    <source>
        <dbReference type="Proteomes" id="UP000215305"/>
    </source>
</evidence>
<dbReference type="PANTHER" id="PTHR42109">
    <property type="entry name" value="UNPLACED GENOMIC SCAFFOLD UM_SCAF_CONTIG_1.265, WHOLE GENOME SHOTGUN SEQUENCE"/>
    <property type="match status" value="1"/>
</dbReference>
<feature type="domain" description="DUF7702" evidence="3">
    <location>
        <begin position="6"/>
        <end position="241"/>
    </location>
</feature>
<evidence type="ECO:0000256" key="1">
    <source>
        <dbReference type="SAM" id="MobiDB-lite"/>
    </source>
</evidence>
<organism evidence="4 5">
    <name type="scientific">Aspergillus thermomutatus</name>
    <name type="common">Neosartorya pseudofischeri</name>
    <dbReference type="NCBI Taxonomy" id="41047"/>
    <lineage>
        <taxon>Eukaryota</taxon>
        <taxon>Fungi</taxon>
        <taxon>Dikarya</taxon>
        <taxon>Ascomycota</taxon>
        <taxon>Pezizomycotina</taxon>
        <taxon>Eurotiomycetes</taxon>
        <taxon>Eurotiomycetidae</taxon>
        <taxon>Eurotiales</taxon>
        <taxon>Aspergillaceae</taxon>
        <taxon>Aspergillus</taxon>
        <taxon>Aspergillus subgen. Fumigati</taxon>
    </lineage>
</organism>